<reference evidence="2 3" key="1">
    <citation type="submission" date="2019-03" db="EMBL/GenBank/DDBJ databases">
        <title>First draft genome of Liparis tanakae, snailfish: a comprehensive survey of snailfish specific genes.</title>
        <authorList>
            <person name="Kim W."/>
            <person name="Song I."/>
            <person name="Jeong J.-H."/>
            <person name="Kim D."/>
            <person name="Kim S."/>
            <person name="Ryu S."/>
            <person name="Song J.Y."/>
            <person name="Lee S.K."/>
        </authorList>
    </citation>
    <scope>NUCLEOTIDE SEQUENCE [LARGE SCALE GENOMIC DNA]</scope>
    <source>
        <tissue evidence="2">Muscle</tissue>
    </source>
</reference>
<accession>A0A4Z2GCN4</accession>
<evidence type="ECO:0000313" key="3">
    <source>
        <dbReference type="Proteomes" id="UP000314294"/>
    </source>
</evidence>
<sequence>MEIGDTSPWWRAGVIAALHATHGESAPASGSSRVNPAAQRSQNCPANPGGQEQDSTHGAGGAAGGPEERDADVRVTSASADVSAGGKTGKLSSGGTGPNVGCLEHLLSSGITAEGDDIHETNGTKNVQNT</sequence>
<feature type="compositionally biased region" description="Gly residues" evidence="1">
    <location>
        <begin position="86"/>
        <end position="98"/>
    </location>
</feature>
<evidence type="ECO:0000256" key="1">
    <source>
        <dbReference type="SAM" id="MobiDB-lite"/>
    </source>
</evidence>
<keyword evidence="3" id="KW-1185">Reference proteome</keyword>
<name>A0A4Z2GCN4_9TELE</name>
<organism evidence="2 3">
    <name type="scientific">Liparis tanakae</name>
    <name type="common">Tanaka's snailfish</name>
    <dbReference type="NCBI Taxonomy" id="230148"/>
    <lineage>
        <taxon>Eukaryota</taxon>
        <taxon>Metazoa</taxon>
        <taxon>Chordata</taxon>
        <taxon>Craniata</taxon>
        <taxon>Vertebrata</taxon>
        <taxon>Euteleostomi</taxon>
        <taxon>Actinopterygii</taxon>
        <taxon>Neopterygii</taxon>
        <taxon>Teleostei</taxon>
        <taxon>Neoteleostei</taxon>
        <taxon>Acanthomorphata</taxon>
        <taxon>Eupercaria</taxon>
        <taxon>Perciformes</taxon>
        <taxon>Cottioidei</taxon>
        <taxon>Cottales</taxon>
        <taxon>Liparidae</taxon>
        <taxon>Liparis</taxon>
    </lineage>
</organism>
<gene>
    <name evidence="2" type="ORF">EYF80_038750</name>
</gene>
<proteinExistence type="predicted"/>
<comment type="caution">
    <text evidence="2">The sequence shown here is derived from an EMBL/GenBank/DDBJ whole genome shotgun (WGS) entry which is preliminary data.</text>
</comment>
<feature type="region of interest" description="Disordered" evidence="1">
    <location>
        <begin position="23"/>
        <end position="103"/>
    </location>
</feature>
<dbReference type="Proteomes" id="UP000314294">
    <property type="component" value="Unassembled WGS sequence"/>
</dbReference>
<dbReference type="EMBL" id="SRLO01000597">
    <property type="protein sequence ID" value="TNN51020.1"/>
    <property type="molecule type" value="Genomic_DNA"/>
</dbReference>
<feature type="compositionally biased region" description="Polar residues" evidence="1">
    <location>
        <begin position="28"/>
        <end position="53"/>
    </location>
</feature>
<evidence type="ECO:0000313" key="2">
    <source>
        <dbReference type="EMBL" id="TNN51020.1"/>
    </source>
</evidence>
<protein>
    <submittedName>
        <fullName evidence="2">Uncharacterized protein</fullName>
    </submittedName>
</protein>
<dbReference type="AlphaFoldDB" id="A0A4Z2GCN4"/>